<keyword evidence="6" id="KW-1185">Reference proteome</keyword>
<dbReference type="Proteomes" id="UP001500213">
    <property type="component" value="Unassembled WGS sequence"/>
</dbReference>
<dbReference type="Gene3D" id="3.90.550.10">
    <property type="entry name" value="Spore Coat Polysaccharide Biosynthesis Protein SpsA, Chain A"/>
    <property type="match status" value="1"/>
</dbReference>
<accession>A0ABP8AVD9</accession>
<evidence type="ECO:0000256" key="1">
    <source>
        <dbReference type="ARBA" id="ARBA00021292"/>
    </source>
</evidence>
<dbReference type="InterPro" id="IPR001173">
    <property type="entry name" value="Glyco_trans_2-like"/>
</dbReference>
<dbReference type="Gene3D" id="3.40.50.2000">
    <property type="entry name" value="Glycogen Phosphorylase B"/>
    <property type="match status" value="2"/>
</dbReference>
<evidence type="ECO:0000259" key="3">
    <source>
        <dbReference type="Pfam" id="PF00534"/>
    </source>
</evidence>
<dbReference type="SUPFAM" id="SSF53448">
    <property type="entry name" value="Nucleotide-diphospho-sugar transferases"/>
    <property type="match status" value="1"/>
</dbReference>
<sequence length="683" mass="73717">MAFDALSTPAPTETAGVRRPRVLRIAHHAVVSEWRQRERELRALGAEVSLISSQRWNEGGAELTLDPAGDRFVTGARTIGRHPSVFLYDPRPIWRALGQRPDIIDIHEEPNSLAAAEVLLLRRLRGSSAPYLLYSAQNIRKRYPVPFRWLERRALAGAGAVYVCNGEAGEIVRAKGLRGIARYLPLGLRLSLFSPARREAPHGTKTIGYVGRLEERKGLAVLVRAVARHADWRLELTGDGPQRAELAALARELGAADRIHFLGFASGPELAQRYRAVDVVAVPSLPTPGWLEQFCRVAVEAMACGVPVVGSDSGAIPEVLGDAGLIATPGDVDAWERALAEALEPARWGELRRRGLARAEGFTWASVARAHRDLYDELLAPRALQHARPAPGAQPTPASARPTPQVVVVAYGDPAPLDECLAGLGGRFPVTVVDNSSLPETRAVAAKHGARYLDAGGNLGFAGGVNLAIADLKTRALDGADVLLLNPDAHVDAVGIRVMQARLAASPDLAAVGATQREPGGDAPVRVWWPFPTPWGAWLEAAGLGALNRRKGFAIGSVLLLRAEALAELGPLDTRFFLYAEETDWQFRARRAGWRIAVADVEATHEGGGTGGDPRVRESHFYGSAERYLRKHYGPVGWHVYRAANVVGAGLRGALLPGVRGAAARRRFELFTRGPVRVEEAMG</sequence>
<dbReference type="RefSeq" id="WP_344776870.1">
    <property type="nucleotide sequence ID" value="NZ_BAABBX010000015.1"/>
</dbReference>
<evidence type="ECO:0000256" key="2">
    <source>
        <dbReference type="ARBA" id="ARBA00022679"/>
    </source>
</evidence>
<dbReference type="PANTHER" id="PTHR45947:SF3">
    <property type="entry name" value="SULFOQUINOVOSYL TRANSFERASE SQD2"/>
    <property type="match status" value="1"/>
</dbReference>
<proteinExistence type="predicted"/>
<dbReference type="InterPro" id="IPR001296">
    <property type="entry name" value="Glyco_trans_1"/>
</dbReference>
<dbReference type="Pfam" id="PF00534">
    <property type="entry name" value="Glycos_transf_1"/>
    <property type="match status" value="1"/>
</dbReference>
<evidence type="ECO:0000313" key="6">
    <source>
        <dbReference type="Proteomes" id="UP001500213"/>
    </source>
</evidence>
<keyword evidence="2" id="KW-0808">Transferase</keyword>
<reference evidence="6" key="1">
    <citation type="journal article" date="2019" name="Int. J. Syst. Evol. Microbiol.">
        <title>The Global Catalogue of Microorganisms (GCM) 10K type strain sequencing project: providing services to taxonomists for standard genome sequencing and annotation.</title>
        <authorList>
            <consortium name="The Broad Institute Genomics Platform"/>
            <consortium name="The Broad Institute Genome Sequencing Center for Infectious Disease"/>
            <person name="Wu L."/>
            <person name="Ma J."/>
        </authorList>
    </citation>
    <scope>NUCLEOTIDE SEQUENCE [LARGE SCALE GENOMIC DNA]</scope>
    <source>
        <strain evidence="6">JCM 17593</strain>
    </source>
</reference>
<feature type="domain" description="Glycosyl transferase family 1" evidence="3">
    <location>
        <begin position="198"/>
        <end position="346"/>
    </location>
</feature>
<name>A0ABP8AVD9_9MICO</name>
<evidence type="ECO:0000313" key="5">
    <source>
        <dbReference type="EMBL" id="GAA4191496.1"/>
    </source>
</evidence>
<comment type="caution">
    <text evidence="5">The sequence shown here is derived from an EMBL/GenBank/DDBJ whole genome shotgun (WGS) entry which is preliminary data.</text>
</comment>
<organism evidence="5 6">
    <name type="scientific">Gryllotalpicola kribbensis</name>
    <dbReference type="NCBI Taxonomy" id="993084"/>
    <lineage>
        <taxon>Bacteria</taxon>
        <taxon>Bacillati</taxon>
        <taxon>Actinomycetota</taxon>
        <taxon>Actinomycetes</taxon>
        <taxon>Micrococcales</taxon>
        <taxon>Microbacteriaceae</taxon>
        <taxon>Gryllotalpicola</taxon>
    </lineage>
</organism>
<feature type="domain" description="Glycosyltransferase 2-like" evidence="4">
    <location>
        <begin position="406"/>
        <end position="569"/>
    </location>
</feature>
<dbReference type="EMBL" id="BAABBX010000015">
    <property type="protein sequence ID" value="GAA4191496.1"/>
    <property type="molecule type" value="Genomic_DNA"/>
</dbReference>
<protein>
    <recommendedName>
        <fullName evidence="1">D-inositol 3-phosphate glycosyltransferase</fullName>
    </recommendedName>
</protein>
<gene>
    <name evidence="5" type="ORF">GCM10022288_22370</name>
</gene>
<dbReference type="InterPro" id="IPR029044">
    <property type="entry name" value="Nucleotide-diphossugar_trans"/>
</dbReference>
<dbReference type="Pfam" id="PF00535">
    <property type="entry name" value="Glycos_transf_2"/>
    <property type="match status" value="1"/>
</dbReference>
<dbReference type="SUPFAM" id="SSF53756">
    <property type="entry name" value="UDP-Glycosyltransferase/glycogen phosphorylase"/>
    <property type="match status" value="1"/>
</dbReference>
<evidence type="ECO:0000259" key="4">
    <source>
        <dbReference type="Pfam" id="PF00535"/>
    </source>
</evidence>
<dbReference type="CDD" id="cd03801">
    <property type="entry name" value="GT4_PimA-like"/>
    <property type="match status" value="1"/>
</dbReference>
<dbReference type="InterPro" id="IPR050194">
    <property type="entry name" value="Glycosyltransferase_grp1"/>
</dbReference>
<dbReference type="PANTHER" id="PTHR45947">
    <property type="entry name" value="SULFOQUINOVOSYL TRANSFERASE SQD2"/>
    <property type="match status" value="1"/>
</dbReference>